<comment type="caution">
    <text evidence="1">The sequence shown here is derived from an EMBL/GenBank/DDBJ whole genome shotgun (WGS) entry which is preliminary data.</text>
</comment>
<proteinExistence type="predicted"/>
<dbReference type="Proteomes" id="UP000724584">
    <property type="component" value="Unassembled WGS sequence"/>
</dbReference>
<evidence type="ECO:0000313" key="1">
    <source>
        <dbReference type="EMBL" id="KAH6623035.1"/>
    </source>
</evidence>
<dbReference type="EMBL" id="JAGIZQ010000006">
    <property type="protein sequence ID" value="KAH6623035.1"/>
    <property type="molecule type" value="Genomic_DNA"/>
</dbReference>
<sequence>MGMAWYNPPFYLFLFTPLGASYNHFLSRAVRSFCFLVLSSLSCLGKDSCRCYRQPPSLPPLLSIRYFPQHQLHGPFISSFTRK</sequence>
<protein>
    <submittedName>
        <fullName evidence="1">Uncharacterized protein</fullName>
    </submittedName>
</protein>
<keyword evidence="2" id="KW-1185">Reference proteome</keyword>
<organism evidence="1 2">
    <name type="scientific">Chaetomium tenue</name>
    <dbReference type="NCBI Taxonomy" id="1854479"/>
    <lineage>
        <taxon>Eukaryota</taxon>
        <taxon>Fungi</taxon>
        <taxon>Dikarya</taxon>
        <taxon>Ascomycota</taxon>
        <taxon>Pezizomycotina</taxon>
        <taxon>Sordariomycetes</taxon>
        <taxon>Sordariomycetidae</taxon>
        <taxon>Sordariales</taxon>
        <taxon>Chaetomiaceae</taxon>
        <taxon>Chaetomium</taxon>
    </lineage>
</organism>
<gene>
    <name evidence="1" type="ORF">F5144DRAFT_582196</name>
</gene>
<name>A0ACB7P0G3_9PEZI</name>
<accession>A0ACB7P0G3</accession>
<reference evidence="1 2" key="1">
    <citation type="journal article" date="2021" name="Nat. Commun.">
        <title>Genetic determinants of endophytism in the Arabidopsis root mycobiome.</title>
        <authorList>
            <person name="Mesny F."/>
            <person name="Miyauchi S."/>
            <person name="Thiergart T."/>
            <person name="Pickel B."/>
            <person name="Atanasova L."/>
            <person name="Karlsson M."/>
            <person name="Huettel B."/>
            <person name="Barry K.W."/>
            <person name="Haridas S."/>
            <person name="Chen C."/>
            <person name="Bauer D."/>
            <person name="Andreopoulos W."/>
            <person name="Pangilinan J."/>
            <person name="LaButti K."/>
            <person name="Riley R."/>
            <person name="Lipzen A."/>
            <person name="Clum A."/>
            <person name="Drula E."/>
            <person name="Henrissat B."/>
            <person name="Kohler A."/>
            <person name="Grigoriev I.V."/>
            <person name="Martin F.M."/>
            <person name="Hacquard S."/>
        </authorList>
    </citation>
    <scope>NUCLEOTIDE SEQUENCE [LARGE SCALE GENOMIC DNA]</scope>
    <source>
        <strain evidence="1 2">MPI-SDFR-AT-0079</strain>
    </source>
</reference>
<evidence type="ECO:0000313" key="2">
    <source>
        <dbReference type="Proteomes" id="UP000724584"/>
    </source>
</evidence>